<dbReference type="EMBL" id="LGRX02003765">
    <property type="protein sequence ID" value="KAK3281651.1"/>
    <property type="molecule type" value="Genomic_DNA"/>
</dbReference>
<dbReference type="Proteomes" id="UP001190700">
    <property type="component" value="Unassembled WGS sequence"/>
</dbReference>
<feature type="region of interest" description="Disordered" evidence="1">
    <location>
        <begin position="111"/>
        <end position="130"/>
    </location>
</feature>
<protein>
    <submittedName>
        <fullName evidence="2">Uncharacterized protein</fullName>
    </submittedName>
</protein>
<organism evidence="2 3">
    <name type="scientific">Cymbomonas tetramitiformis</name>
    <dbReference type="NCBI Taxonomy" id="36881"/>
    <lineage>
        <taxon>Eukaryota</taxon>
        <taxon>Viridiplantae</taxon>
        <taxon>Chlorophyta</taxon>
        <taxon>Pyramimonadophyceae</taxon>
        <taxon>Pyramimonadales</taxon>
        <taxon>Pyramimonadaceae</taxon>
        <taxon>Cymbomonas</taxon>
    </lineage>
</organism>
<evidence type="ECO:0000313" key="3">
    <source>
        <dbReference type="Proteomes" id="UP001190700"/>
    </source>
</evidence>
<gene>
    <name evidence="2" type="ORF">CYMTET_10566</name>
</gene>
<keyword evidence="3" id="KW-1185">Reference proteome</keyword>
<reference evidence="2 3" key="1">
    <citation type="journal article" date="2015" name="Genome Biol. Evol.">
        <title>Comparative Genomics of a Bacterivorous Green Alga Reveals Evolutionary Causalities and Consequences of Phago-Mixotrophic Mode of Nutrition.</title>
        <authorList>
            <person name="Burns J.A."/>
            <person name="Paasch A."/>
            <person name="Narechania A."/>
            <person name="Kim E."/>
        </authorList>
    </citation>
    <scope>NUCLEOTIDE SEQUENCE [LARGE SCALE GENOMIC DNA]</scope>
    <source>
        <strain evidence="2 3">PLY_AMNH</strain>
    </source>
</reference>
<evidence type="ECO:0000256" key="1">
    <source>
        <dbReference type="SAM" id="MobiDB-lite"/>
    </source>
</evidence>
<comment type="caution">
    <text evidence="2">The sequence shown here is derived from an EMBL/GenBank/DDBJ whole genome shotgun (WGS) entry which is preliminary data.</text>
</comment>
<accession>A0AAE0GNZ0</accession>
<dbReference type="AlphaFoldDB" id="A0AAE0GNZ0"/>
<feature type="compositionally biased region" description="Gly residues" evidence="1">
    <location>
        <begin position="111"/>
        <end position="124"/>
    </location>
</feature>
<proteinExistence type="predicted"/>
<name>A0AAE0GNZ0_9CHLO</name>
<sequence>MSSGEGSNRVNEGHSVNIVNGVNSSGVAGQARGSAVAGVGVLKWALGLRFSGRVSGIGSGGRGGWMEHGGERGLLVGWQLLDLAGSVSVEIGRETDGAGVREARGPLAGALGGAGGSVQPGGGGRRAREEQRAGAVVCSLPGEGSALRGMLAGRPRAGGLSGDPEGLGEAGWAWLRGLSIDECAVGDYPSLMVPKKMQGLFTECVMIALRRMRVDTEDADAYKLFFLLPRLVLQPVQQGLKKQV</sequence>
<evidence type="ECO:0000313" key="2">
    <source>
        <dbReference type="EMBL" id="KAK3281651.1"/>
    </source>
</evidence>